<keyword evidence="3 6" id="KW-1133">Transmembrane helix</keyword>
<proteinExistence type="predicted"/>
<evidence type="ECO:0000313" key="8">
    <source>
        <dbReference type="EMBL" id="MBC3794539.1"/>
    </source>
</evidence>
<feature type="transmembrane region" description="Helical" evidence="6">
    <location>
        <begin position="75"/>
        <end position="98"/>
    </location>
</feature>
<dbReference type="EMBL" id="VFIA01000049">
    <property type="protein sequence ID" value="MBC3794539.1"/>
    <property type="molecule type" value="Genomic_DNA"/>
</dbReference>
<dbReference type="InterPro" id="IPR011701">
    <property type="entry name" value="MFS"/>
</dbReference>
<feature type="transmembrane region" description="Helical" evidence="6">
    <location>
        <begin position="36"/>
        <end position="54"/>
    </location>
</feature>
<keyword evidence="2 6" id="KW-0812">Transmembrane</keyword>
<gene>
    <name evidence="8" type="ORF">FH603_5068</name>
</gene>
<dbReference type="InterPro" id="IPR036259">
    <property type="entry name" value="MFS_trans_sf"/>
</dbReference>
<evidence type="ECO:0000256" key="4">
    <source>
        <dbReference type="ARBA" id="ARBA00023136"/>
    </source>
</evidence>
<comment type="caution">
    <text evidence="8">The sequence shown here is derived from an EMBL/GenBank/DDBJ whole genome shotgun (WGS) entry which is preliminary data.</text>
</comment>
<evidence type="ECO:0000256" key="5">
    <source>
        <dbReference type="SAM" id="MobiDB-lite"/>
    </source>
</evidence>
<feature type="transmembrane region" description="Helical" evidence="6">
    <location>
        <begin position="364"/>
        <end position="386"/>
    </location>
</feature>
<comment type="subcellular location">
    <subcellularLocation>
        <location evidence="1">Membrane</location>
        <topology evidence="1">Multi-pass membrane protein</topology>
    </subcellularLocation>
</comment>
<keyword evidence="9" id="KW-1185">Reference proteome</keyword>
<feature type="transmembrane region" description="Helical" evidence="6">
    <location>
        <begin position="340"/>
        <end position="358"/>
    </location>
</feature>
<evidence type="ECO:0000256" key="1">
    <source>
        <dbReference type="ARBA" id="ARBA00004141"/>
    </source>
</evidence>
<feature type="transmembrane region" description="Helical" evidence="6">
    <location>
        <begin position="163"/>
        <end position="188"/>
    </location>
</feature>
<feature type="region of interest" description="Disordered" evidence="5">
    <location>
        <begin position="1"/>
        <end position="23"/>
    </location>
</feature>
<evidence type="ECO:0000256" key="2">
    <source>
        <dbReference type="ARBA" id="ARBA00022692"/>
    </source>
</evidence>
<evidence type="ECO:0000256" key="3">
    <source>
        <dbReference type="ARBA" id="ARBA00022989"/>
    </source>
</evidence>
<dbReference type="SUPFAM" id="SSF103473">
    <property type="entry name" value="MFS general substrate transporter"/>
    <property type="match status" value="1"/>
</dbReference>
<dbReference type="PANTHER" id="PTHR11662:SF285">
    <property type="entry name" value="HEXURONATE TRANSPORTER"/>
    <property type="match status" value="1"/>
</dbReference>
<dbReference type="PROSITE" id="PS50850">
    <property type="entry name" value="MFS"/>
    <property type="match status" value="1"/>
</dbReference>
<sequence length="464" mass="50628">MTGKPNPTPGNLTTAPAGTANSRTTTHFAPNEQTNYRWVIVGLLFFATTINYLDRQVISLLKPILEKEFSWTESDYGNIVTVFTFFYGASTLLAGYLIDRVGTKLGYIGAILVWSLAAMGHALAGGTFGFMIARAFLGIGEAGNFPASIKTVAEWFPQKERALAVGIFNAGANIGAVAAPAVVPWLALVAGWQTAFIVTGALGFIWIVAWWFYYEVPARHKRVSPAELAFITAEPVQPMMAGDAAATDLVSDTPTGRYPIFKNRAIWGFMGGKLLTDPIWWFFLFWLPSYLASIYHLDLKKLGAPLIIIYLAATIGSVGGGWLSSKLIQMGWRPTRARQYSMALFALCVTPVMAISQMNSMWPVIAILSLAVAAHQAWSANIFTVAADQFPKHVLSRVVGFGTMAGTLGGAAFPLLVGRILDHYKLLGQLSEGYYVIFYIAGLAYLGAWGLLYLFVFRQKSRVS</sequence>
<feature type="domain" description="Major facilitator superfamily (MFS) profile" evidence="7">
    <location>
        <begin position="40"/>
        <end position="460"/>
    </location>
</feature>
<feature type="transmembrane region" description="Helical" evidence="6">
    <location>
        <begin position="104"/>
        <end position="124"/>
    </location>
</feature>
<dbReference type="Gene3D" id="1.20.1250.20">
    <property type="entry name" value="MFS general substrate transporter like domains"/>
    <property type="match status" value="2"/>
</dbReference>
<dbReference type="RefSeq" id="WP_186741174.1">
    <property type="nucleotide sequence ID" value="NZ_VFIA01000049.1"/>
</dbReference>
<organism evidence="8 9">
    <name type="scientific">Spirosoma utsteinense</name>
    <dbReference type="NCBI Taxonomy" id="2585773"/>
    <lineage>
        <taxon>Bacteria</taxon>
        <taxon>Pseudomonadati</taxon>
        <taxon>Bacteroidota</taxon>
        <taxon>Cytophagia</taxon>
        <taxon>Cytophagales</taxon>
        <taxon>Cytophagaceae</taxon>
        <taxon>Spirosoma</taxon>
    </lineage>
</organism>
<accession>A0ABR6WE26</accession>
<feature type="transmembrane region" description="Helical" evidence="6">
    <location>
        <begin position="433"/>
        <end position="456"/>
    </location>
</feature>
<dbReference type="InterPro" id="IPR020846">
    <property type="entry name" value="MFS_dom"/>
</dbReference>
<evidence type="ECO:0000313" key="9">
    <source>
        <dbReference type="Proteomes" id="UP000700732"/>
    </source>
</evidence>
<name>A0ABR6WE26_9BACT</name>
<feature type="compositionally biased region" description="Polar residues" evidence="5">
    <location>
        <begin position="9"/>
        <end position="23"/>
    </location>
</feature>
<dbReference type="PANTHER" id="PTHR11662">
    <property type="entry name" value="SOLUTE CARRIER FAMILY 17"/>
    <property type="match status" value="1"/>
</dbReference>
<feature type="transmembrane region" description="Helical" evidence="6">
    <location>
        <begin position="194"/>
        <end position="214"/>
    </location>
</feature>
<evidence type="ECO:0000256" key="6">
    <source>
        <dbReference type="SAM" id="Phobius"/>
    </source>
</evidence>
<dbReference type="Pfam" id="PF07690">
    <property type="entry name" value="MFS_1"/>
    <property type="match status" value="1"/>
</dbReference>
<dbReference type="Proteomes" id="UP000700732">
    <property type="component" value="Unassembled WGS sequence"/>
</dbReference>
<keyword evidence="4 6" id="KW-0472">Membrane</keyword>
<dbReference type="CDD" id="cd17319">
    <property type="entry name" value="MFS_ExuT_GudP_like"/>
    <property type="match status" value="1"/>
</dbReference>
<feature type="transmembrane region" description="Helical" evidence="6">
    <location>
        <begin position="398"/>
        <end position="421"/>
    </location>
</feature>
<protein>
    <submittedName>
        <fullName evidence="8">ACS family hexuronate transporter-like MFS transporter</fullName>
    </submittedName>
</protein>
<dbReference type="InterPro" id="IPR050382">
    <property type="entry name" value="MFS_Na/Anion_cotransporter"/>
</dbReference>
<reference evidence="8 9" key="1">
    <citation type="submission" date="2019-06" db="EMBL/GenBank/DDBJ databases">
        <title>Spirosoma utsteinense sp. nov. isolated from Antarctic ice-free soils.</title>
        <authorList>
            <person name="Tahon G."/>
        </authorList>
    </citation>
    <scope>NUCLEOTIDE SEQUENCE [LARGE SCALE GENOMIC DNA]</scope>
    <source>
        <strain evidence="8 9">LMG 31447</strain>
    </source>
</reference>
<evidence type="ECO:0000259" key="7">
    <source>
        <dbReference type="PROSITE" id="PS50850"/>
    </source>
</evidence>
<feature type="transmembrane region" description="Helical" evidence="6">
    <location>
        <begin position="303"/>
        <end position="328"/>
    </location>
</feature>